<gene>
    <name evidence="3" type="ORF">JY651_51380</name>
</gene>
<accession>A0ABX7NWU6</accession>
<sequence>MTHAGNSGPRSQWNSRFSVQEYVYGTKPNDFLAESAASLPPAPARVLSLGEGEGRNAVYLASLGHEVTAVDASDVGLRKAERLAAERGVSLKTVVSDLADFTFAPGAWDAVVSIFCHLPMPLRRQVHRAAAASLRPGGVLILEAYTPAQLAMRTGGPPLRELLYTAEELREDFEGLELPILRERERDVVEGKLHTGRAAVVQVLGRKPAG</sequence>
<feature type="domain" description="Methyltransferase" evidence="2">
    <location>
        <begin position="46"/>
        <end position="138"/>
    </location>
</feature>
<proteinExistence type="predicted"/>
<keyword evidence="1" id="KW-0808">Transferase</keyword>
<dbReference type="SUPFAM" id="SSF53335">
    <property type="entry name" value="S-adenosyl-L-methionine-dependent methyltransferases"/>
    <property type="match status" value="1"/>
</dbReference>
<evidence type="ECO:0000313" key="4">
    <source>
        <dbReference type="Proteomes" id="UP000662747"/>
    </source>
</evidence>
<reference evidence="3 4" key="1">
    <citation type="submission" date="2021-02" db="EMBL/GenBank/DDBJ databases">
        <title>De Novo genome assembly of isolated myxobacteria.</title>
        <authorList>
            <person name="Stevens D.C."/>
        </authorList>
    </citation>
    <scope>NUCLEOTIDE SEQUENCE [LARGE SCALE GENOMIC DNA]</scope>
    <source>
        <strain evidence="4">SCPEA02</strain>
    </source>
</reference>
<protein>
    <submittedName>
        <fullName evidence="3">Class I SAM-dependent methyltransferase</fullName>
    </submittedName>
</protein>
<evidence type="ECO:0000313" key="3">
    <source>
        <dbReference type="EMBL" id="QSQ23387.1"/>
    </source>
</evidence>
<dbReference type="GO" id="GO:0032259">
    <property type="term" value="P:methylation"/>
    <property type="evidence" value="ECO:0007669"/>
    <property type="project" value="UniProtKB-KW"/>
</dbReference>
<dbReference type="Pfam" id="PF13649">
    <property type="entry name" value="Methyltransf_25"/>
    <property type="match status" value="1"/>
</dbReference>
<dbReference type="PANTHER" id="PTHR43861:SF3">
    <property type="entry name" value="PUTATIVE (AFU_ORTHOLOGUE AFUA_2G14390)-RELATED"/>
    <property type="match status" value="1"/>
</dbReference>
<dbReference type="EMBL" id="CP071090">
    <property type="protein sequence ID" value="QSQ23387.1"/>
    <property type="molecule type" value="Genomic_DNA"/>
</dbReference>
<evidence type="ECO:0000259" key="2">
    <source>
        <dbReference type="Pfam" id="PF13649"/>
    </source>
</evidence>
<evidence type="ECO:0000256" key="1">
    <source>
        <dbReference type="ARBA" id="ARBA00022679"/>
    </source>
</evidence>
<dbReference type="Gene3D" id="3.40.50.150">
    <property type="entry name" value="Vaccinia Virus protein VP39"/>
    <property type="match status" value="1"/>
</dbReference>
<dbReference type="CDD" id="cd02440">
    <property type="entry name" value="AdoMet_MTases"/>
    <property type="match status" value="1"/>
</dbReference>
<name>A0ABX7NWU6_9BACT</name>
<keyword evidence="4" id="KW-1185">Reference proteome</keyword>
<dbReference type="GO" id="GO:0008168">
    <property type="term" value="F:methyltransferase activity"/>
    <property type="evidence" value="ECO:0007669"/>
    <property type="project" value="UniProtKB-KW"/>
</dbReference>
<keyword evidence="3" id="KW-0489">Methyltransferase</keyword>
<dbReference type="InterPro" id="IPR029063">
    <property type="entry name" value="SAM-dependent_MTases_sf"/>
</dbReference>
<organism evidence="3 4">
    <name type="scientific">Pyxidicoccus parkwayensis</name>
    <dbReference type="NCBI Taxonomy" id="2813578"/>
    <lineage>
        <taxon>Bacteria</taxon>
        <taxon>Pseudomonadati</taxon>
        <taxon>Myxococcota</taxon>
        <taxon>Myxococcia</taxon>
        <taxon>Myxococcales</taxon>
        <taxon>Cystobacterineae</taxon>
        <taxon>Myxococcaceae</taxon>
        <taxon>Pyxidicoccus</taxon>
    </lineage>
</organism>
<dbReference type="RefSeq" id="WP_206724962.1">
    <property type="nucleotide sequence ID" value="NZ_CP071090.1"/>
</dbReference>
<dbReference type="Proteomes" id="UP000662747">
    <property type="component" value="Chromosome"/>
</dbReference>
<dbReference type="PANTHER" id="PTHR43861">
    <property type="entry name" value="TRANS-ACONITATE 2-METHYLTRANSFERASE-RELATED"/>
    <property type="match status" value="1"/>
</dbReference>
<dbReference type="InterPro" id="IPR041698">
    <property type="entry name" value="Methyltransf_25"/>
</dbReference>